<dbReference type="Proteomes" id="UP000799440">
    <property type="component" value="Unassembled WGS sequence"/>
</dbReference>
<feature type="region of interest" description="Disordered" evidence="1">
    <location>
        <begin position="225"/>
        <end position="297"/>
    </location>
</feature>
<feature type="region of interest" description="Disordered" evidence="1">
    <location>
        <begin position="132"/>
        <end position="190"/>
    </location>
</feature>
<proteinExistence type="predicted"/>
<dbReference type="OrthoDB" id="3794887at2759"/>
<gene>
    <name evidence="2" type="ORF">M011DRAFT_457404</name>
</gene>
<feature type="compositionally biased region" description="Polar residues" evidence="1">
    <location>
        <begin position="262"/>
        <end position="277"/>
    </location>
</feature>
<accession>A0A6A6VFU4</accession>
<evidence type="ECO:0000313" key="2">
    <source>
        <dbReference type="EMBL" id="KAF2748676.1"/>
    </source>
</evidence>
<reference evidence="2" key="1">
    <citation type="journal article" date="2020" name="Stud. Mycol.">
        <title>101 Dothideomycetes genomes: a test case for predicting lifestyles and emergence of pathogens.</title>
        <authorList>
            <person name="Haridas S."/>
            <person name="Albert R."/>
            <person name="Binder M."/>
            <person name="Bloem J."/>
            <person name="Labutti K."/>
            <person name="Salamov A."/>
            <person name="Andreopoulos B."/>
            <person name="Baker S."/>
            <person name="Barry K."/>
            <person name="Bills G."/>
            <person name="Bluhm B."/>
            <person name="Cannon C."/>
            <person name="Castanera R."/>
            <person name="Culley D."/>
            <person name="Daum C."/>
            <person name="Ezra D."/>
            <person name="Gonzalez J."/>
            <person name="Henrissat B."/>
            <person name="Kuo A."/>
            <person name="Liang C."/>
            <person name="Lipzen A."/>
            <person name="Lutzoni F."/>
            <person name="Magnuson J."/>
            <person name="Mondo S."/>
            <person name="Nolan M."/>
            <person name="Ohm R."/>
            <person name="Pangilinan J."/>
            <person name="Park H.-J."/>
            <person name="Ramirez L."/>
            <person name="Alfaro M."/>
            <person name="Sun H."/>
            <person name="Tritt A."/>
            <person name="Yoshinaga Y."/>
            <person name="Zwiers L.-H."/>
            <person name="Turgeon B."/>
            <person name="Goodwin S."/>
            <person name="Spatafora J."/>
            <person name="Crous P."/>
            <person name="Grigoriev I."/>
        </authorList>
    </citation>
    <scope>NUCLEOTIDE SEQUENCE</scope>
    <source>
        <strain evidence="2">CBS 119925</strain>
    </source>
</reference>
<feature type="compositionally biased region" description="Polar residues" evidence="1">
    <location>
        <begin position="134"/>
        <end position="148"/>
    </location>
</feature>
<dbReference type="AlphaFoldDB" id="A0A6A6VFU4"/>
<dbReference type="EMBL" id="MU006568">
    <property type="protein sequence ID" value="KAF2748676.1"/>
    <property type="molecule type" value="Genomic_DNA"/>
</dbReference>
<evidence type="ECO:0000313" key="3">
    <source>
        <dbReference type="Proteomes" id="UP000799440"/>
    </source>
</evidence>
<name>A0A6A6VFU4_9PLEO</name>
<keyword evidence="3" id="KW-1185">Reference proteome</keyword>
<protein>
    <submittedName>
        <fullName evidence="2">Uncharacterized protein</fullName>
    </submittedName>
</protein>
<feature type="compositionally biased region" description="Acidic residues" evidence="1">
    <location>
        <begin position="166"/>
        <end position="180"/>
    </location>
</feature>
<evidence type="ECO:0000256" key="1">
    <source>
        <dbReference type="SAM" id="MobiDB-lite"/>
    </source>
</evidence>
<organism evidence="2 3">
    <name type="scientific">Sporormia fimetaria CBS 119925</name>
    <dbReference type="NCBI Taxonomy" id="1340428"/>
    <lineage>
        <taxon>Eukaryota</taxon>
        <taxon>Fungi</taxon>
        <taxon>Dikarya</taxon>
        <taxon>Ascomycota</taxon>
        <taxon>Pezizomycotina</taxon>
        <taxon>Dothideomycetes</taxon>
        <taxon>Pleosporomycetidae</taxon>
        <taxon>Pleosporales</taxon>
        <taxon>Sporormiaceae</taxon>
        <taxon>Sporormia</taxon>
    </lineage>
</organism>
<sequence>MPEPARIILREHGQANTAQPTIPGFLARKHAPKTTEKYDVHFHFGNGECGCHTTQVIWDMAGYFNKDYVNDGKMELYAHFIDKRGDDGQPRITATTKAPLLDSRPGLLTPVLLTPGLLTPVLLTPGLLTPSPVQDNSAATSSHQTSVDVPSPHVQPPKKRRRTTSEDDEDETHDQDQDQDPDVRRKLRANTRKDYRLPMVDEEEVVRRGDTEVLVPGRNEEFALGFSPPKKRKASGSKRVLWASDLPTSTPKTPRNDPVAGLQTNIEKSCPSVSQTHRPGVSSRHVNSKEFSTASSPPKFISPKKAVDIVIKNTVVFTCGPLPDGVTRQQQQLDHRNFCTANAAPGQYAYRKNWDQLSKCYIEKIAHARLIHGVYGVPAPEPCDRCAQKGLDCRVYHPALKLSTEPGLNCAR</sequence>